<proteinExistence type="predicted"/>
<reference evidence="2" key="1">
    <citation type="submission" date="2020-06" db="EMBL/GenBank/DDBJ databases">
        <authorList>
            <person name="Onetto C."/>
        </authorList>
    </citation>
    <scope>NUCLEOTIDE SEQUENCE</scope>
</reference>
<protein>
    <submittedName>
        <fullName evidence="2">Uncharacterized protein</fullName>
    </submittedName>
</protein>
<feature type="region of interest" description="Disordered" evidence="1">
    <location>
        <begin position="174"/>
        <end position="216"/>
    </location>
</feature>
<comment type="caution">
    <text evidence="2">The sequence shown here is derived from an EMBL/GenBank/DDBJ whole genome shotgun (WGS) entry which is preliminary data.</text>
</comment>
<sequence length="286" mass="31204">MKDPASLLLLVDANSKVNTPANSHHRYQSLSGYNMTDLDSQPDSESRTVLNVNESRWQDFDHLSIVEQSAVGEQQTANLPSAETENGLPIFSDSLHRSATSMEPPSPRTVGSRISDPAAQTYPPSPPSNNSSSGFSSDIWNMSPEERALMTNSANFARGRRRRCAIQHDIPLELELPSSPSPAPSSSPASPHDLESSDDENAGVSENLSIDHDRRATPRVRLQRSFTPSERDDAGVALVPGLLRRLGRPFSGPWRGPSSPLAPVSSVAAPPVGRLSRLRRLFSRRR</sequence>
<dbReference type="AlphaFoldDB" id="A0A9N8K281"/>
<dbReference type="EMBL" id="CAIJEO010000009">
    <property type="protein sequence ID" value="CAD0098593.1"/>
    <property type="molecule type" value="Genomic_DNA"/>
</dbReference>
<feature type="region of interest" description="Disordered" evidence="1">
    <location>
        <begin position="97"/>
        <end position="139"/>
    </location>
</feature>
<dbReference type="Proteomes" id="UP000714618">
    <property type="component" value="Unassembled WGS sequence"/>
</dbReference>
<evidence type="ECO:0000256" key="1">
    <source>
        <dbReference type="SAM" id="MobiDB-lite"/>
    </source>
</evidence>
<gene>
    <name evidence="2" type="ORF">AWRI4233_LOCUS7417</name>
</gene>
<evidence type="ECO:0000313" key="2">
    <source>
        <dbReference type="EMBL" id="CAD0098593.1"/>
    </source>
</evidence>
<keyword evidence="3" id="KW-1185">Reference proteome</keyword>
<accession>A0A9N8K281</accession>
<evidence type="ECO:0000313" key="3">
    <source>
        <dbReference type="Proteomes" id="UP000714618"/>
    </source>
</evidence>
<name>A0A9N8K281_9PEZI</name>
<feature type="compositionally biased region" description="Low complexity" evidence="1">
    <location>
        <begin position="128"/>
        <end position="137"/>
    </location>
</feature>
<organism evidence="2 3">
    <name type="scientific">Aureobasidium mustum</name>
    <dbReference type="NCBI Taxonomy" id="2773714"/>
    <lineage>
        <taxon>Eukaryota</taxon>
        <taxon>Fungi</taxon>
        <taxon>Dikarya</taxon>
        <taxon>Ascomycota</taxon>
        <taxon>Pezizomycotina</taxon>
        <taxon>Dothideomycetes</taxon>
        <taxon>Dothideomycetidae</taxon>
        <taxon>Dothideales</taxon>
        <taxon>Saccotheciaceae</taxon>
        <taxon>Aureobasidium</taxon>
    </lineage>
</organism>
<dbReference type="OrthoDB" id="3936792at2759"/>